<evidence type="ECO:0000256" key="1">
    <source>
        <dbReference type="ARBA" id="ARBA00022723"/>
    </source>
</evidence>
<dbReference type="InterPro" id="IPR001303">
    <property type="entry name" value="Aldolase_II/adducin_N"/>
</dbReference>
<reference evidence="4" key="1">
    <citation type="submission" date="2021-01" db="EMBL/GenBank/DDBJ databases">
        <title>Whole genome shotgun sequence of Rugosimonospora africana NBRC 104875.</title>
        <authorList>
            <person name="Komaki H."/>
            <person name="Tamura T."/>
        </authorList>
    </citation>
    <scope>NUCLEOTIDE SEQUENCE</scope>
    <source>
        <strain evidence="4">NBRC 104875</strain>
    </source>
</reference>
<name>A0A8J3QPI1_9ACTN</name>
<evidence type="ECO:0000313" key="4">
    <source>
        <dbReference type="EMBL" id="GIH14029.1"/>
    </source>
</evidence>
<evidence type="ECO:0000259" key="3">
    <source>
        <dbReference type="SMART" id="SM01007"/>
    </source>
</evidence>
<keyword evidence="5" id="KW-1185">Reference proteome</keyword>
<accession>A0A8J3QPI1</accession>
<dbReference type="Proteomes" id="UP000642748">
    <property type="component" value="Unassembled WGS sequence"/>
</dbReference>
<gene>
    <name evidence="4" type="ORF">Raf01_22010</name>
</gene>
<dbReference type="GO" id="GO:0016832">
    <property type="term" value="F:aldehyde-lyase activity"/>
    <property type="evidence" value="ECO:0007669"/>
    <property type="project" value="TreeGrafter"/>
</dbReference>
<protein>
    <submittedName>
        <fullName evidence="4">Aldolase</fullName>
    </submittedName>
</protein>
<keyword evidence="1" id="KW-0479">Metal-binding</keyword>
<dbReference type="AlphaFoldDB" id="A0A8J3QPI1"/>
<dbReference type="SMART" id="SM01007">
    <property type="entry name" value="Aldolase_II"/>
    <property type="match status" value="1"/>
</dbReference>
<dbReference type="PANTHER" id="PTHR22789">
    <property type="entry name" value="FUCULOSE PHOSPHATE ALDOLASE"/>
    <property type="match status" value="1"/>
</dbReference>
<keyword evidence="2" id="KW-0456">Lyase</keyword>
<organism evidence="4 5">
    <name type="scientific">Rugosimonospora africana</name>
    <dbReference type="NCBI Taxonomy" id="556532"/>
    <lineage>
        <taxon>Bacteria</taxon>
        <taxon>Bacillati</taxon>
        <taxon>Actinomycetota</taxon>
        <taxon>Actinomycetes</taxon>
        <taxon>Micromonosporales</taxon>
        <taxon>Micromonosporaceae</taxon>
        <taxon>Rugosimonospora</taxon>
    </lineage>
</organism>
<dbReference type="GO" id="GO:0046872">
    <property type="term" value="F:metal ion binding"/>
    <property type="evidence" value="ECO:0007669"/>
    <property type="project" value="UniProtKB-KW"/>
</dbReference>
<dbReference type="Gene3D" id="3.40.225.10">
    <property type="entry name" value="Class II aldolase/adducin N-terminal domain"/>
    <property type="match status" value="1"/>
</dbReference>
<dbReference type="GO" id="GO:0005829">
    <property type="term" value="C:cytosol"/>
    <property type="evidence" value="ECO:0007669"/>
    <property type="project" value="TreeGrafter"/>
</dbReference>
<feature type="domain" description="Class II aldolase/adducin N-terminal" evidence="3">
    <location>
        <begin position="19"/>
        <end position="208"/>
    </location>
</feature>
<sequence>MSSGRADVTSRPDLAELRETVAVACRVMAERGLVEHVLGHISARLSASELLVRCRGPEESGLAYTTAEDILPVSLDGGGDHGAWAAPNELPIHTELMRRRPAIGAVVHAHPPAVVALSLVGVPPQPIYGAYDIPGARLAADGIPTWDRSSLIRTPALAAEMADALGDRPVLILRGHGLVSVAEGPPRLAVARAVLQAVAVDTLARTTLTVLSSGGVPRPISDEDLAELPDLGSGFTVDTLWRHLCRRLTA</sequence>
<evidence type="ECO:0000313" key="5">
    <source>
        <dbReference type="Proteomes" id="UP000642748"/>
    </source>
</evidence>
<evidence type="ECO:0000256" key="2">
    <source>
        <dbReference type="ARBA" id="ARBA00023239"/>
    </source>
</evidence>
<dbReference type="SUPFAM" id="SSF53639">
    <property type="entry name" value="AraD/HMP-PK domain-like"/>
    <property type="match status" value="1"/>
</dbReference>
<dbReference type="EMBL" id="BONZ01000021">
    <property type="protein sequence ID" value="GIH14029.1"/>
    <property type="molecule type" value="Genomic_DNA"/>
</dbReference>
<dbReference type="InterPro" id="IPR050197">
    <property type="entry name" value="Aldolase_class_II_sugar_metab"/>
</dbReference>
<dbReference type="Pfam" id="PF00596">
    <property type="entry name" value="Aldolase_II"/>
    <property type="match status" value="1"/>
</dbReference>
<comment type="caution">
    <text evidence="4">The sequence shown here is derived from an EMBL/GenBank/DDBJ whole genome shotgun (WGS) entry which is preliminary data.</text>
</comment>
<dbReference type="PANTHER" id="PTHR22789:SF0">
    <property type="entry name" value="3-OXO-TETRONATE 4-PHOSPHATE DECARBOXYLASE-RELATED"/>
    <property type="match status" value="1"/>
</dbReference>
<dbReference type="RefSeq" id="WP_203917700.1">
    <property type="nucleotide sequence ID" value="NZ_BONZ01000021.1"/>
</dbReference>
<proteinExistence type="predicted"/>
<dbReference type="GO" id="GO:0019323">
    <property type="term" value="P:pentose catabolic process"/>
    <property type="evidence" value="ECO:0007669"/>
    <property type="project" value="TreeGrafter"/>
</dbReference>
<dbReference type="InterPro" id="IPR036409">
    <property type="entry name" value="Aldolase_II/adducin_N_sf"/>
</dbReference>